<accession>A0A432X824</accession>
<protein>
    <submittedName>
        <fullName evidence="6">UDP-4-amino-4, 6-dideoxy-N-acetyl-beta-L-altrosamine transaminase</fullName>
    </submittedName>
</protein>
<reference evidence="6 7" key="1">
    <citation type="journal article" date="2011" name="Front. Microbiol.">
        <title>Genomic signatures of strain selection and enhancement in Bacillus atrophaeus var. globigii, a historical biowarfare simulant.</title>
        <authorList>
            <person name="Gibbons H.S."/>
            <person name="Broomall S.M."/>
            <person name="McNew L.A."/>
            <person name="Daligault H."/>
            <person name="Chapman C."/>
            <person name="Bruce D."/>
            <person name="Karavis M."/>
            <person name="Krepps M."/>
            <person name="McGregor P.A."/>
            <person name="Hong C."/>
            <person name="Park K.H."/>
            <person name="Akmal A."/>
            <person name="Feldman A."/>
            <person name="Lin J.S."/>
            <person name="Chang W.E."/>
            <person name="Higgs B.W."/>
            <person name="Demirev P."/>
            <person name="Lindquist J."/>
            <person name="Liem A."/>
            <person name="Fochler E."/>
            <person name="Read T.D."/>
            <person name="Tapia R."/>
            <person name="Johnson S."/>
            <person name="Bishop-Lilly K.A."/>
            <person name="Detter C."/>
            <person name="Han C."/>
            <person name="Sozhamannan S."/>
            <person name="Rosenzweig C.N."/>
            <person name="Skowronski E.W."/>
        </authorList>
    </citation>
    <scope>NUCLEOTIDE SEQUENCE [LARGE SCALE GENOMIC DNA]</scope>
    <source>
        <strain evidence="6 7">AIT1</strain>
    </source>
</reference>
<dbReference type="InterPro" id="IPR000653">
    <property type="entry name" value="DegT/StrS_aminotransferase"/>
</dbReference>
<dbReference type="Gene3D" id="3.90.1150.10">
    <property type="entry name" value="Aspartate Aminotransferase, domain 1"/>
    <property type="match status" value="1"/>
</dbReference>
<dbReference type="PANTHER" id="PTHR30244">
    <property type="entry name" value="TRANSAMINASE"/>
    <property type="match status" value="1"/>
</dbReference>
<dbReference type="AlphaFoldDB" id="A0A432X824"/>
<feature type="modified residue" description="N6-(pyridoxal phosphate)lysine" evidence="4">
    <location>
        <position position="188"/>
    </location>
</feature>
<evidence type="ECO:0000313" key="7">
    <source>
        <dbReference type="Proteomes" id="UP000286976"/>
    </source>
</evidence>
<dbReference type="InterPro" id="IPR020026">
    <property type="entry name" value="PseC"/>
</dbReference>
<dbReference type="PANTHER" id="PTHR30244:SF34">
    <property type="entry name" value="DTDP-4-AMINO-4,6-DIDEOXYGALACTOSE TRANSAMINASE"/>
    <property type="match status" value="1"/>
</dbReference>
<feature type="active site" description="Proton acceptor" evidence="3">
    <location>
        <position position="188"/>
    </location>
</feature>
<evidence type="ECO:0000256" key="4">
    <source>
        <dbReference type="PIRSR" id="PIRSR000390-2"/>
    </source>
</evidence>
<dbReference type="OrthoDB" id="9804264at2"/>
<dbReference type="SUPFAM" id="SSF53383">
    <property type="entry name" value="PLP-dependent transferases"/>
    <property type="match status" value="1"/>
</dbReference>
<dbReference type="InterPro" id="IPR015421">
    <property type="entry name" value="PyrdxlP-dep_Trfase_major"/>
</dbReference>
<dbReference type="Proteomes" id="UP000286976">
    <property type="component" value="Unassembled WGS sequence"/>
</dbReference>
<dbReference type="GO" id="GO:0008483">
    <property type="term" value="F:transaminase activity"/>
    <property type="evidence" value="ECO:0007669"/>
    <property type="project" value="TreeGrafter"/>
</dbReference>
<dbReference type="InterPro" id="IPR015422">
    <property type="entry name" value="PyrdxlP-dep_Trfase_small"/>
</dbReference>
<evidence type="ECO:0000256" key="1">
    <source>
        <dbReference type="ARBA" id="ARBA00022898"/>
    </source>
</evidence>
<keyword evidence="1 4" id="KW-0663">Pyridoxal phosphate</keyword>
<evidence type="ECO:0000256" key="5">
    <source>
        <dbReference type="RuleBase" id="RU004508"/>
    </source>
</evidence>
<dbReference type="EMBL" id="PIPQ01000002">
    <property type="protein sequence ID" value="RUO43031.1"/>
    <property type="molecule type" value="Genomic_DNA"/>
</dbReference>
<dbReference type="GO" id="GO:0030170">
    <property type="term" value="F:pyridoxal phosphate binding"/>
    <property type="evidence" value="ECO:0007669"/>
    <property type="project" value="TreeGrafter"/>
</dbReference>
<dbReference type="GO" id="GO:0000271">
    <property type="term" value="P:polysaccharide biosynthetic process"/>
    <property type="evidence" value="ECO:0007669"/>
    <property type="project" value="TreeGrafter"/>
</dbReference>
<comment type="caution">
    <text evidence="6">The sequence shown here is derived from an EMBL/GenBank/DDBJ whole genome shotgun (WGS) entry which is preliminary data.</text>
</comment>
<evidence type="ECO:0000313" key="6">
    <source>
        <dbReference type="EMBL" id="RUO43031.1"/>
    </source>
</evidence>
<dbReference type="Pfam" id="PF01041">
    <property type="entry name" value="DegT_DnrJ_EryC1"/>
    <property type="match status" value="1"/>
</dbReference>
<comment type="similarity">
    <text evidence="2 5">Belongs to the DegT/DnrJ/EryC1 family.</text>
</comment>
<sequence>MIPYGRQLISQTDIDAVVEALQSPLITQGPRVSNFEQAIADYCGAPYGVAMSSATAALHLACLALGVGPGDRVWTVPNTFVASANCARYCGADVDFVDIDPNTGNMSITALATKLTEAQASGHLPKVIIPVHFAGASCDMAGIAALTKPLGIHIIEDASHAIGGQYQEQPIGNCAYSDCSVFSFHPVKMITCGEGGVLTTQNAELAEKVATLRSHGITRDPAHMHADNPEPWYYEQHALGFNYRMTDIQAALGLSQLSQLDRFTQVRNTLAKRYHDAFADSPVSTLQVPADMYSSYHLFVIQVPAAHRLATFNALREAGIGVHVHYIPVHWQPDFATLGFQRGQFPAAEYYYSQAITLPLYVELTEAEQDFIIQQVLMLARQWS</sequence>
<evidence type="ECO:0000256" key="3">
    <source>
        <dbReference type="PIRSR" id="PIRSR000390-1"/>
    </source>
</evidence>
<proteinExistence type="inferred from homology"/>
<dbReference type="PIRSF" id="PIRSF000390">
    <property type="entry name" value="PLP_StrS"/>
    <property type="match status" value="1"/>
</dbReference>
<keyword evidence="7" id="KW-1185">Reference proteome</keyword>
<evidence type="ECO:0000256" key="2">
    <source>
        <dbReference type="ARBA" id="ARBA00037999"/>
    </source>
</evidence>
<dbReference type="CDD" id="cd00616">
    <property type="entry name" value="AHBA_syn"/>
    <property type="match status" value="1"/>
</dbReference>
<name>A0A432X824_9GAMM</name>
<organism evidence="6 7">
    <name type="scientific">Aliidiomarina taiwanensis</name>
    <dbReference type="NCBI Taxonomy" id="946228"/>
    <lineage>
        <taxon>Bacteria</taxon>
        <taxon>Pseudomonadati</taxon>
        <taxon>Pseudomonadota</taxon>
        <taxon>Gammaproteobacteria</taxon>
        <taxon>Alteromonadales</taxon>
        <taxon>Idiomarinaceae</taxon>
        <taxon>Aliidiomarina</taxon>
    </lineage>
</organism>
<dbReference type="Gene3D" id="3.40.640.10">
    <property type="entry name" value="Type I PLP-dependent aspartate aminotransferase-like (Major domain)"/>
    <property type="match status" value="1"/>
</dbReference>
<dbReference type="InterPro" id="IPR015424">
    <property type="entry name" value="PyrdxlP-dep_Trfase"/>
</dbReference>
<gene>
    <name evidence="6" type="primary">pseC</name>
    <name evidence="6" type="ORF">CWE15_06415</name>
</gene>
<dbReference type="NCBIfam" id="TIGR03588">
    <property type="entry name" value="PseC"/>
    <property type="match status" value="1"/>
</dbReference>
<dbReference type="RefSeq" id="WP_126757247.1">
    <property type="nucleotide sequence ID" value="NZ_PIPQ01000002.1"/>
</dbReference>